<dbReference type="PROSITE" id="PS50888">
    <property type="entry name" value="BHLH"/>
    <property type="match status" value="1"/>
</dbReference>
<keyword evidence="2" id="KW-0805">Transcription regulation</keyword>
<evidence type="ECO:0000256" key="3">
    <source>
        <dbReference type="ARBA" id="ARBA00023125"/>
    </source>
</evidence>
<feature type="coiled-coil region" evidence="6">
    <location>
        <begin position="125"/>
        <end position="163"/>
    </location>
</feature>
<feature type="region of interest" description="Disordered" evidence="7">
    <location>
        <begin position="164"/>
        <end position="282"/>
    </location>
</feature>
<evidence type="ECO:0000256" key="2">
    <source>
        <dbReference type="ARBA" id="ARBA00023015"/>
    </source>
</evidence>
<keyword evidence="3" id="KW-0238">DNA-binding</keyword>
<keyword evidence="10" id="KW-1185">Reference proteome</keyword>
<dbReference type="GO" id="GO:0046983">
    <property type="term" value="F:protein dimerization activity"/>
    <property type="evidence" value="ECO:0007669"/>
    <property type="project" value="InterPro"/>
</dbReference>
<dbReference type="SMART" id="SM00353">
    <property type="entry name" value="HLH"/>
    <property type="match status" value="1"/>
</dbReference>
<dbReference type="InterPro" id="IPR036638">
    <property type="entry name" value="HLH_DNA-bd_sf"/>
</dbReference>
<evidence type="ECO:0000256" key="5">
    <source>
        <dbReference type="ARBA" id="ARBA00023242"/>
    </source>
</evidence>
<name>A0A7J5YTB9_DISMA</name>
<keyword evidence="5" id="KW-0539">Nucleus</keyword>
<sequence length="426" mass="48600">MLTHAQNSSQPIRGRVFHTNQLGDNDEMELNSLLILLEAAEYLERRDREAEHGYASVLPYRDDFSSKKTKASPISRKTQNNRSSHNELEKHRRAKLRLYLDQLKKLVPLGPDSTRHTTLSLLKRAKMHIKKLEELDKKALNTKEQLQREHRYLKRRLEQLSVSGSSERIRTDSMGSTISTDSEQDVDIEGMSSRPARRTVWTASATARKRRKRRRRRTTTASRAAPATPATQPHIPTDCSRTTVRTPSGHPPPNQLPPPRFPPPLTYTFPDHLPPTNLHQTGPQRRLIESRAEFVGFIGDFCGVVDSFDLLIRIPLCAHNAIYPEFPFLQLCCFFNSIQPSTSSSSSPPPPPPHPRSLLRHSPPPPPKTLTPARLPALPLSQNMFSKPHTEIYFSGVWVFFLRAQKHSVIFGEVSRQREREKERVG</sequence>
<feature type="compositionally biased region" description="Basic residues" evidence="7">
    <location>
        <begin position="207"/>
        <end position="218"/>
    </location>
</feature>
<dbReference type="GO" id="GO:0000981">
    <property type="term" value="F:DNA-binding transcription factor activity, RNA polymerase II-specific"/>
    <property type="evidence" value="ECO:0007669"/>
    <property type="project" value="TreeGrafter"/>
</dbReference>
<dbReference type="InterPro" id="IPR011598">
    <property type="entry name" value="bHLH_dom"/>
</dbReference>
<feature type="region of interest" description="Disordered" evidence="7">
    <location>
        <begin position="65"/>
        <end position="90"/>
    </location>
</feature>
<dbReference type="PANTHER" id="PTHR11969">
    <property type="entry name" value="MAX DIMERIZATION, MAD"/>
    <property type="match status" value="1"/>
</dbReference>
<keyword evidence="4" id="KW-0804">Transcription</keyword>
<accession>A0A7J5YTB9</accession>
<protein>
    <recommendedName>
        <fullName evidence="8">BHLH domain-containing protein</fullName>
    </recommendedName>
</protein>
<gene>
    <name evidence="9" type="ORF">F7725_005728</name>
</gene>
<dbReference type="Pfam" id="PF00010">
    <property type="entry name" value="HLH"/>
    <property type="match status" value="1"/>
</dbReference>
<evidence type="ECO:0000313" key="9">
    <source>
        <dbReference type="EMBL" id="KAF3852373.1"/>
    </source>
</evidence>
<feature type="compositionally biased region" description="Pro residues" evidence="7">
    <location>
        <begin position="249"/>
        <end position="265"/>
    </location>
</feature>
<dbReference type="GO" id="GO:0005634">
    <property type="term" value="C:nucleus"/>
    <property type="evidence" value="ECO:0007669"/>
    <property type="project" value="UniProtKB-SubCell"/>
</dbReference>
<dbReference type="Proteomes" id="UP000518266">
    <property type="component" value="Unassembled WGS sequence"/>
</dbReference>
<evidence type="ECO:0000313" key="10">
    <source>
        <dbReference type="Proteomes" id="UP000518266"/>
    </source>
</evidence>
<dbReference type="AlphaFoldDB" id="A0A7J5YTB9"/>
<reference evidence="9 10" key="1">
    <citation type="submission" date="2020-03" db="EMBL/GenBank/DDBJ databases">
        <title>Dissostichus mawsoni Genome sequencing and assembly.</title>
        <authorList>
            <person name="Park H."/>
        </authorList>
    </citation>
    <scope>NUCLEOTIDE SEQUENCE [LARGE SCALE GENOMIC DNA]</scope>
    <source>
        <strain evidence="9">DM0001</strain>
        <tissue evidence="9">Muscle</tissue>
    </source>
</reference>
<evidence type="ECO:0000256" key="6">
    <source>
        <dbReference type="SAM" id="Coils"/>
    </source>
</evidence>
<dbReference type="Gene3D" id="4.10.280.10">
    <property type="entry name" value="Helix-loop-helix DNA-binding domain"/>
    <property type="match status" value="1"/>
</dbReference>
<proteinExistence type="predicted"/>
<dbReference type="CDD" id="cd18929">
    <property type="entry name" value="bHLHzip_Mad4"/>
    <property type="match status" value="1"/>
</dbReference>
<dbReference type="SUPFAM" id="SSF47459">
    <property type="entry name" value="HLH, helix-loop-helix DNA-binding domain"/>
    <property type="match status" value="1"/>
</dbReference>
<feature type="region of interest" description="Disordered" evidence="7">
    <location>
        <begin position="342"/>
        <end position="373"/>
    </location>
</feature>
<dbReference type="PANTHER" id="PTHR11969:SF4">
    <property type="entry name" value="MAX DIMERIZATION PROTEIN 4"/>
    <property type="match status" value="1"/>
</dbReference>
<dbReference type="EMBL" id="JAAKFY010000009">
    <property type="protein sequence ID" value="KAF3852373.1"/>
    <property type="molecule type" value="Genomic_DNA"/>
</dbReference>
<evidence type="ECO:0000256" key="1">
    <source>
        <dbReference type="ARBA" id="ARBA00004123"/>
    </source>
</evidence>
<evidence type="ECO:0000256" key="7">
    <source>
        <dbReference type="SAM" id="MobiDB-lite"/>
    </source>
</evidence>
<feature type="domain" description="BHLH" evidence="8">
    <location>
        <begin position="80"/>
        <end position="132"/>
    </location>
</feature>
<evidence type="ECO:0000256" key="4">
    <source>
        <dbReference type="ARBA" id="ARBA00023163"/>
    </source>
</evidence>
<feature type="compositionally biased region" description="Low complexity" evidence="7">
    <location>
        <begin position="219"/>
        <end position="231"/>
    </location>
</feature>
<keyword evidence="6" id="KW-0175">Coiled coil</keyword>
<dbReference type="GO" id="GO:0000978">
    <property type="term" value="F:RNA polymerase II cis-regulatory region sequence-specific DNA binding"/>
    <property type="evidence" value="ECO:0007669"/>
    <property type="project" value="TreeGrafter"/>
</dbReference>
<dbReference type="OrthoDB" id="5920083at2759"/>
<organism evidence="9 10">
    <name type="scientific">Dissostichus mawsoni</name>
    <name type="common">Antarctic cod</name>
    <dbReference type="NCBI Taxonomy" id="36200"/>
    <lineage>
        <taxon>Eukaryota</taxon>
        <taxon>Metazoa</taxon>
        <taxon>Chordata</taxon>
        <taxon>Craniata</taxon>
        <taxon>Vertebrata</taxon>
        <taxon>Euteleostomi</taxon>
        <taxon>Actinopterygii</taxon>
        <taxon>Neopterygii</taxon>
        <taxon>Teleostei</taxon>
        <taxon>Neoteleostei</taxon>
        <taxon>Acanthomorphata</taxon>
        <taxon>Eupercaria</taxon>
        <taxon>Perciformes</taxon>
        <taxon>Notothenioidei</taxon>
        <taxon>Nototheniidae</taxon>
        <taxon>Dissostichus</taxon>
    </lineage>
</organism>
<comment type="caution">
    <text evidence="9">The sequence shown here is derived from an EMBL/GenBank/DDBJ whole genome shotgun (WGS) entry which is preliminary data.</text>
</comment>
<evidence type="ECO:0000259" key="8">
    <source>
        <dbReference type="PROSITE" id="PS50888"/>
    </source>
</evidence>
<comment type="subcellular location">
    <subcellularLocation>
        <location evidence="1">Nucleus</location>
    </subcellularLocation>
</comment>